<dbReference type="SUPFAM" id="SSF101874">
    <property type="entry name" value="YceI-like"/>
    <property type="match status" value="1"/>
</dbReference>
<evidence type="ECO:0008006" key="3">
    <source>
        <dbReference type="Google" id="ProtNLM"/>
    </source>
</evidence>
<evidence type="ECO:0000313" key="2">
    <source>
        <dbReference type="Proteomes" id="UP000635565"/>
    </source>
</evidence>
<gene>
    <name evidence="1" type="ORF">KSZ_03810</name>
</gene>
<keyword evidence="2" id="KW-1185">Reference proteome</keyword>
<proteinExistence type="predicted"/>
<sequence length="45" mass="4861">MNAKTQVNSKDFGLTWNIALETGGVLVGEEVNLNLDLQAVSQETL</sequence>
<accession>A0ABQ3V900</accession>
<name>A0ABQ3V900_9CHLR</name>
<protein>
    <recommendedName>
        <fullName evidence="3">Lipid/polyisoprenoid-binding YceI-like domain-containing protein</fullName>
    </recommendedName>
</protein>
<dbReference type="Gene3D" id="2.40.128.110">
    <property type="entry name" value="Lipid/polyisoprenoid-binding, YceI-like"/>
    <property type="match status" value="1"/>
</dbReference>
<dbReference type="EMBL" id="BNJJ01000001">
    <property type="protein sequence ID" value="GHO82375.1"/>
    <property type="molecule type" value="Genomic_DNA"/>
</dbReference>
<comment type="caution">
    <text evidence="1">The sequence shown here is derived from an EMBL/GenBank/DDBJ whole genome shotgun (WGS) entry which is preliminary data.</text>
</comment>
<reference evidence="1 2" key="1">
    <citation type="journal article" date="2021" name="Int. J. Syst. Evol. Microbiol.">
        <title>Reticulibacter mediterranei gen. nov., sp. nov., within the new family Reticulibacteraceae fam. nov., and Ktedonospora formicarum gen. nov., sp. nov., Ktedonobacter robiniae sp. nov., Dictyobacter formicarum sp. nov. and Dictyobacter arantiisoli sp. nov., belonging to the class Ktedonobacteria.</title>
        <authorList>
            <person name="Yabe S."/>
            <person name="Zheng Y."/>
            <person name="Wang C.M."/>
            <person name="Sakai Y."/>
            <person name="Abe K."/>
            <person name="Yokota A."/>
            <person name="Donadio S."/>
            <person name="Cavaletti L."/>
            <person name="Monciardini P."/>
        </authorList>
    </citation>
    <scope>NUCLEOTIDE SEQUENCE [LARGE SCALE GENOMIC DNA]</scope>
    <source>
        <strain evidence="1 2">SOSP1-9</strain>
    </source>
</reference>
<dbReference type="Proteomes" id="UP000635565">
    <property type="component" value="Unassembled WGS sequence"/>
</dbReference>
<evidence type="ECO:0000313" key="1">
    <source>
        <dbReference type="EMBL" id="GHO82375.1"/>
    </source>
</evidence>
<dbReference type="InterPro" id="IPR036761">
    <property type="entry name" value="TTHA0802/YceI-like_sf"/>
</dbReference>
<organism evidence="1 2">
    <name type="scientific">Dictyobacter formicarum</name>
    <dbReference type="NCBI Taxonomy" id="2778368"/>
    <lineage>
        <taxon>Bacteria</taxon>
        <taxon>Bacillati</taxon>
        <taxon>Chloroflexota</taxon>
        <taxon>Ktedonobacteria</taxon>
        <taxon>Ktedonobacterales</taxon>
        <taxon>Dictyobacteraceae</taxon>
        <taxon>Dictyobacter</taxon>
    </lineage>
</organism>
<dbReference type="RefSeq" id="WP_201360061.1">
    <property type="nucleotide sequence ID" value="NZ_BNJJ01000001.1"/>
</dbReference>